<evidence type="ECO:0000313" key="1">
    <source>
        <dbReference type="EMBL" id="KAF4950572.1"/>
    </source>
</evidence>
<dbReference type="GO" id="GO:0005737">
    <property type="term" value="C:cytoplasm"/>
    <property type="evidence" value="ECO:0007669"/>
    <property type="project" value="TreeGrafter"/>
</dbReference>
<protein>
    <recommendedName>
        <fullName evidence="3">Phosphoglycerate mutase</fullName>
    </recommendedName>
</protein>
<organism evidence="1 2">
    <name type="scientific">Fusarium sarcochroum</name>
    <dbReference type="NCBI Taxonomy" id="1208366"/>
    <lineage>
        <taxon>Eukaryota</taxon>
        <taxon>Fungi</taxon>
        <taxon>Dikarya</taxon>
        <taxon>Ascomycota</taxon>
        <taxon>Pezizomycotina</taxon>
        <taxon>Sordariomycetes</taxon>
        <taxon>Hypocreomycetidae</taxon>
        <taxon>Hypocreales</taxon>
        <taxon>Nectriaceae</taxon>
        <taxon>Fusarium</taxon>
        <taxon>Fusarium lateritium species complex</taxon>
    </lineage>
</organism>
<accession>A0A8H4T370</accession>
<dbReference type="OrthoDB" id="496981at2759"/>
<dbReference type="InterPro" id="IPR013078">
    <property type="entry name" value="His_Pase_superF_clade-1"/>
</dbReference>
<dbReference type="InterPro" id="IPR050275">
    <property type="entry name" value="PGM_Phosphatase"/>
</dbReference>
<dbReference type="EMBL" id="JABEXW010000961">
    <property type="protein sequence ID" value="KAF4950572.1"/>
    <property type="molecule type" value="Genomic_DNA"/>
</dbReference>
<dbReference type="SUPFAM" id="SSF53254">
    <property type="entry name" value="Phosphoglycerate mutase-like"/>
    <property type="match status" value="1"/>
</dbReference>
<comment type="caution">
    <text evidence="1">The sequence shown here is derived from an EMBL/GenBank/DDBJ whole genome shotgun (WGS) entry which is preliminary data.</text>
</comment>
<reference evidence="1" key="2">
    <citation type="submission" date="2020-05" db="EMBL/GenBank/DDBJ databases">
        <authorList>
            <person name="Kim H.-S."/>
            <person name="Proctor R.H."/>
            <person name="Brown D.W."/>
        </authorList>
    </citation>
    <scope>NUCLEOTIDE SEQUENCE</scope>
    <source>
        <strain evidence="1">NRRL 20472</strain>
    </source>
</reference>
<dbReference type="Pfam" id="PF00300">
    <property type="entry name" value="His_Phos_1"/>
    <property type="match status" value="1"/>
</dbReference>
<reference evidence="1" key="1">
    <citation type="journal article" date="2020" name="BMC Genomics">
        <title>Correction to: Identification and distribution of gene clusters required for synthesis of sphingolipid metabolism inhibitors in diverse species of the filamentous fungus Fusarium.</title>
        <authorList>
            <person name="Kim H.S."/>
            <person name="Lohmar J.M."/>
            <person name="Busman M."/>
            <person name="Brown D.W."/>
            <person name="Naumann T.A."/>
            <person name="Divon H.H."/>
            <person name="Lysoe E."/>
            <person name="Uhlig S."/>
            <person name="Proctor R.H."/>
        </authorList>
    </citation>
    <scope>NUCLEOTIDE SEQUENCE</scope>
    <source>
        <strain evidence="1">NRRL 20472</strain>
    </source>
</reference>
<dbReference type="SMART" id="SM00855">
    <property type="entry name" value="PGAM"/>
    <property type="match status" value="1"/>
</dbReference>
<evidence type="ECO:0000313" key="2">
    <source>
        <dbReference type="Proteomes" id="UP000622797"/>
    </source>
</evidence>
<dbReference type="PANTHER" id="PTHR48100:SF1">
    <property type="entry name" value="HISTIDINE PHOSPHATASE FAMILY PROTEIN-RELATED"/>
    <property type="match status" value="1"/>
</dbReference>
<dbReference type="AlphaFoldDB" id="A0A8H4T370"/>
<keyword evidence="2" id="KW-1185">Reference proteome</keyword>
<dbReference type="InterPro" id="IPR029033">
    <property type="entry name" value="His_PPase_superfam"/>
</dbReference>
<gene>
    <name evidence="1" type="ORF">FSARC_13140</name>
</gene>
<evidence type="ECO:0008006" key="3">
    <source>
        <dbReference type="Google" id="ProtNLM"/>
    </source>
</evidence>
<dbReference type="PANTHER" id="PTHR48100">
    <property type="entry name" value="BROAD-SPECIFICITY PHOSPHATASE YOR283W-RELATED"/>
    <property type="match status" value="1"/>
</dbReference>
<sequence length="324" mass="36530">MTVKWTFQAQPDIFVELVDIAHNYPGEKVITQPNLGLIPGQKYPTDDPDAPDQRDWVRLAAYVRSLNENSPKNVSYKVLYCTRHGVGVHNRKHADVGSEAWNTKVSFQNGDDKETWFDASLTDVGRQQAQDLNTFWTDLINSQGAPLPQTFYTSPLARCLQTTSIVFSSLMASQTPPLQPIVKELLRERNTLHTCDFRKPRTWISENYPDYKIEDGFVEEDWFPQRAAPETDEEHVIRKQKALEEVFDEAEDSDFISLTVHSYAIRAIQGAVGAGICRTREGTSIAMLVRGERNDEVDGNAGLDVSVDVSEEAAGMSALRRFSM</sequence>
<dbReference type="Gene3D" id="3.40.50.1240">
    <property type="entry name" value="Phosphoglycerate mutase-like"/>
    <property type="match status" value="1"/>
</dbReference>
<proteinExistence type="predicted"/>
<dbReference type="CDD" id="cd07067">
    <property type="entry name" value="HP_PGM_like"/>
    <property type="match status" value="1"/>
</dbReference>
<dbReference type="GO" id="GO:0016791">
    <property type="term" value="F:phosphatase activity"/>
    <property type="evidence" value="ECO:0007669"/>
    <property type="project" value="TreeGrafter"/>
</dbReference>
<name>A0A8H4T370_9HYPO</name>
<dbReference type="Proteomes" id="UP000622797">
    <property type="component" value="Unassembled WGS sequence"/>
</dbReference>